<reference evidence="2" key="1">
    <citation type="journal article" date="2022" name="Mol. Ecol. Resour.">
        <title>The genomes of chicory, endive, great burdock and yacon provide insights into Asteraceae palaeo-polyploidization history and plant inulin production.</title>
        <authorList>
            <person name="Fan W."/>
            <person name="Wang S."/>
            <person name="Wang H."/>
            <person name="Wang A."/>
            <person name="Jiang F."/>
            <person name="Liu H."/>
            <person name="Zhao H."/>
            <person name="Xu D."/>
            <person name="Zhang Y."/>
        </authorList>
    </citation>
    <scope>NUCLEOTIDE SEQUENCE [LARGE SCALE GENOMIC DNA]</scope>
    <source>
        <strain evidence="2">cv. Niubang</strain>
    </source>
</reference>
<accession>A0ACB9CLQ1</accession>
<dbReference type="Proteomes" id="UP001055879">
    <property type="component" value="Linkage Group LG04"/>
</dbReference>
<dbReference type="EMBL" id="CM042050">
    <property type="protein sequence ID" value="KAI3735204.1"/>
    <property type="molecule type" value="Genomic_DNA"/>
</dbReference>
<sequence length="207" mass="23592">MHMRPNRVRKPSQRILMNTAFSTFTNTAENPVLLDEEDNHHSPVINPKTAEKQVLRVWKKINEKPGLSASMEGDVFMEILIMANDEECDGERGGQISLDGCRYEEKDPPSSKRKSFRAFIIIRLVLDSVRSWVVDTFWIQRLMPNDVLTTVPSLSSMLMSAIEALYSALNKGVVPLDNSLFKPLTPSKEMVDPQHFVALHKRSRCHD</sequence>
<evidence type="ECO:0000313" key="2">
    <source>
        <dbReference type="Proteomes" id="UP001055879"/>
    </source>
</evidence>
<proteinExistence type="predicted"/>
<name>A0ACB9CLQ1_ARCLA</name>
<gene>
    <name evidence="1" type="ORF">L6452_14694</name>
</gene>
<reference evidence="1 2" key="2">
    <citation type="journal article" date="2022" name="Mol. Ecol. Resour.">
        <title>The genomes of chicory, endive, great burdock and yacon provide insights into Asteraceae paleo-polyploidization history and plant inulin production.</title>
        <authorList>
            <person name="Fan W."/>
            <person name="Wang S."/>
            <person name="Wang H."/>
            <person name="Wang A."/>
            <person name="Jiang F."/>
            <person name="Liu H."/>
            <person name="Zhao H."/>
            <person name="Xu D."/>
            <person name="Zhang Y."/>
        </authorList>
    </citation>
    <scope>NUCLEOTIDE SEQUENCE [LARGE SCALE GENOMIC DNA]</scope>
    <source>
        <strain evidence="2">cv. Niubang</strain>
    </source>
</reference>
<comment type="caution">
    <text evidence="1">The sequence shown here is derived from an EMBL/GenBank/DDBJ whole genome shotgun (WGS) entry which is preliminary data.</text>
</comment>
<keyword evidence="2" id="KW-1185">Reference proteome</keyword>
<organism evidence="1 2">
    <name type="scientific">Arctium lappa</name>
    <name type="common">Greater burdock</name>
    <name type="synonym">Lappa major</name>
    <dbReference type="NCBI Taxonomy" id="4217"/>
    <lineage>
        <taxon>Eukaryota</taxon>
        <taxon>Viridiplantae</taxon>
        <taxon>Streptophyta</taxon>
        <taxon>Embryophyta</taxon>
        <taxon>Tracheophyta</taxon>
        <taxon>Spermatophyta</taxon>
        <taxon>Magnoliopsida</taxon>
        <taxon>eudicotyledons</taxon>
        <taxon>Gunneridae</taxon>
        <taxon>Pentapetalae</taxon>
        <taxon>asterids</taxon>
        <taxon>campanulids</taxon>
        <taxon>Asterales</taxon>
        <taxon>Asteraceae</taxon>
        <taxon>Carduoideae</taxon>
        <taxon>Cardueae</taxon>
        <taxon>Arctiinae</taxon>
        <taxon>Arctium</taxon>
    </lineage>
</organism>
<evidence type="ECO:0000313" key="1">
    <source>
        <dbReference type="EMBL" id="KAI3735204.1"/>
    </source>
</evidence>
<protein>
    <submittedName>
        <fullName evidence="1">Uncharacterized protein</fullName>
    </submittedName>
</protein>